<organism evidence="1 3">
    <name type="scientific">Agathobacter rectalis</name>
    <dbReference type="NCBI Taxonomy" id="39491"/>
    <lineage>
        <taxon>Bacteria</taxon>
        <taxon>Bacillati</taxon>
        <taxon>Bacillota</taxon>
        <taxon>Clostridia</taxon>
        <taxon>Lachnospirales</taxon>
        <taxon>Lachnospiraceae</taxon>
        <taxon>Agathobacter</taxon>
    </lineage>
</organism>
<dbReference type="RefSeq" id="WP_118389150.1">
    <property type="nucleotide sequence ID" value="NZ_CYXM01000004.1"/>
</dbReference>
<reference evidence="1 3" key="1">
    <citation type="submission" date="2015-09" db="EMBL/GenBank/DDBJ databases">
        <authorList>
            <consortium name="Pathogen Informatics"/>
        </authorList>
    </citation>
    <scope>NUCLEOTIDE SEQUENCE [LARGE SCALE GENOMIC DNA]</scope>
    <source>
        <strain evidence="1 3">2789STDY5834968</strain>
    </source>
</reference>
<evidence type="ECO:0000313" key="3">
    <source>
        <dbReference type="Proteomes" id="UP000095673"/>
    </source>
</evidence>
<sequence length="73" mass="8281">MAKRNRIYSLRKGSVQWNEEDRLSLCGMLIKAGYAARIGRGMIPGTEGRKTAQYEYFVEYWEEGDDTNAGTGN</sequence>
<proteinExistence type="predicted"/>
<reference evidence="2 4" key="2">
    <citation type="submission" date="2018-08" db="EMBL/GenBank/DDBJ databases">
        <title>A genome reference for cultivated species of the human gut microbiota.</title>
        <authorList>
            <person name="Zou Y."/>
            <person name="Xue W."/>
            <person name="Luo G."/>
        </authorList>
    </citation>
    <scope>NUCLEOTIDE SEQUENCE [LARGE SCALE GENOMIC DNA]</scope>
    <source>
        <strain evidence="2 4">AM36-3AA</strain>
    </source>
</reference>
<dbReference type="AlphaFoldDB" id="A0A173SKD9"/>
<evidence type="ECO:0000313" key="2">
    <source>
        <dbReference type="EMBL" id="RHC41838.1"/>
    </source>
</evidence>
<gene>
    <name evidence="2" type="ORF">DW848_00440</name>
    <name evidence="1" type="ORF">ERS852580_01115</name>
</gene>
<dbReference type="EMBL" id="CYXM01000004">
    <property type="protein sequence ID" value="CUM91124.1"/>
    <property type="molecule type" value="Genomic_DNA"/>
</dbReference>
<dbReference type="Proteomes" id="UP000095673">
    <property type="component" value="Unassembled WGS sequence"/>
</dbReference>
<evidence type="ECO:0000313" key="4">
    <source>
        <dbReference type="Proteomes" id="UP000286104"/>
    </source>
</evidence>
<evidence type="ECO:0000313" key="1">
    <source>
        <dbReference type="EMBL" id="CUM91124.1"/>
    </source>
</evidence>
<name>A0A173SKD9_9FIRM</name>
<dbReference type="Proteomes" id="UP000286104">
    <property type="component" value="Unassembled WGS sequence"/>
</dbReference>
<protein>
    <submittedName>
        <fullName evidence="1">Uncharacterized protein</fullName>
    </submittedName>
</protein>
<dbReference type="EMBL" id="QSHU01000001">
    <property type="protein sequence ID" value="RHC41838.1"/>
    <property type="molecule type" value="Genomic_DNA"/>
</dbReference>
<accession>A0A173SKD9</accession>